<dbReference type="PATRIC" id="fig|48936.3.peg.1954"/>
<organism evidence="3 4">
    <name type="scientific">Novosphingobium subterraneum</name>
    <dbReference type="NCBI Taxonomy" id="48936"/>
    <lineage>
        <taxon>Bacteria</taxon>
        <taxon>Pseudomonadati</taxon>
        <taxon>Pseudomonadota</taxon>
        <taxon>Alphaproteobacteria</taxon>
        <taxon>Sphingomonadales</taxon>
        <taxon>Sphingomonadaceae</taxon>
        <taxon>Novosphingobium</taxon>
    </lineage>
</organism>
<dbReference type="SUPFAM" id="SSF48452">
    <property type="entry name" value="TPR-like"/>
    <property type="match status" value="1"/>
</dbReference>
<keyword evidence="1 3" id="KW-0808">Transferase</keyword>
<sequence>MFVMQLMTNVTTSSPRIAAPVYDPRLVRAAVAMNENDLPTAEPLLRSLLKDDPFDVRAIRLFAELAGRIGRYNDAENLLRRAIELAPQFTAAKANLALVLYRTNRAPEALEELAKVTADDPDNAGHANLQAAAYGRIGEFDEALALYQQVLRQAPNQPRVWMSYGHMLKTVGRQAEGIAAYRKAIELLPVLGEAWWSLANLKTVKFSNDDMAAMQQALARTDLTAEDRWHLDFALGKAFEDRGEAEASFAHYAAGNELRRRRMPYRAEDTTQNVNAAIAAFTPAVVAGLQGKGCTAPDPIFVLGMPRAGSTLIEQILSSHSQVEGTSELSDIGFLARSVEGYPETLSALDGDELRKLGEAYLSRTRVQRHTARPLFIDKMPNNWLHVPFIHAILPNARIIDARRHPLACCFSNFKQHFARGQGFSYSLDDMGRYYRDYVRAMAHFDQVLPGVVHRVIYERMVEQTEAEVRALLAHCGLPFEESCLAFHETERAVRTASSEQVRRPIFRDGTEAWKPFEQWLEPLRSVLGDVLEAYPDAPADFGTDIVVN</sequence>
<dbReference type="STRING" id="48936.NJ75_01944"/>
<dbReference type="InterPro" id="IPR027417">
    <property type="entry name" value="P-loop_NTPase"/>
</dbReference>
<evidence type="ECO:0000313" key="3">
    <source>
        <dbReference type="EMBL" id="KHS46708.1"/>
    </source>
</evidence>
<dbReference type="PANTHER" id="PTHR12788:SF10">
    <property type="entry name" value="PROTEIN-TYROSINE SULFOTRANSFERASE"/>
    <property type="match status" value="1"/>
</dbReference>
<dbReference type="Gene3D" id="3.40.50.300">
    <property type="entry name" value="P-loop containing nucleotide triphosphate hydrolases"/>
    <property type="match status" value="1"/>
</dbReference>
<dbReference type="Proteomes" id="UP000031338">
    <property type="component" value="Unassembled WGS sequence"/>
</dbReference>
<dbReference type="InterPro" id="IPR019734">
    <property type="entry name" value="TPR_rpt"/>
</dbReference>
<evidence type="ECO:0000256" key="1">
    <source>
        <dbReference type="ARBA" id="ARBA00022679"/>
    </source>
</evidence>
<evidence type="ECO:0000313" key="4">
    <source>
        <dbReference type="Proteomes" id="UP000031338"/>
    </source>
</evidence>
<feature type="repeat" description="TPR" evidence="2">
    <location>
        <begin position="158"/>
        <end position="191"/>
    </location>
</feature>
<dbReference type="Pfam" id="PF14559">
    <property type="entry name" value="TPR_19"/>
    <property type="match status" value="1"/>
</dbReference>
<protein>
    <submittedName>
        <fullName evidence="3">Sulfotransferase</fullName>
    </submittedName>
</protein>
<feature type="repeat" description="TPR" evidence="2">
    <location>
        <begin position="124"/>
        <end position="157"/>
    </location>
</feature>
<gene>
    <name evidence="3" type="ORF">NJ75_01944</name>
</gene>
<accession>A0A0B8ZUA0</accession>
<dbReference type="PANTHER" id="PTHR12788">
    <property type="entry name" value="PROTEIN-TYROSINE SULFOTRANSFERASE 2"/>
    <property type="match status" value="1"/>
</dbReference>
<comment type="caution">
    <text evidence="3">The sequence shown here is derived from an EMBL/GenBank/DDBJ whole genome shotgun (WGS) entry which is preliminary data.</text>
</comment>
<evidence type="ECO:0000256" key="2">
    <source>
        <dbReference type="PROSITE-ProRule" id="PRU00339"/>
    </source>
</evidence>
<reference evidence="3 4" key="1">
    <citation type="submission" date="2014-10" db="EMBL/GenBank/DDBJ databases">
        <title>Draft genome sequence of Novosphingobium subterraneum DSM 12447.</title>
        <authorList>
            <person name="Gan H.M."/>
            <person name="Gan H.Y."/>
            <person name="Savka M.A."/>
        </authorList>
    </citation>
    <scope>NUCLEOTIDE SEQUENCE [LARGE SCALE GENOMIC DNA]</scope>
    <source>
        <strain evidence="3 4">DSM 12447</strain>
    </source>
</reference>
<dbReference type="SMART" id="SM00028">
    <property type="entry name" value="TPR"/>
    <property type="match status" value="4"/>
</dbReference>
<dbReference type="AlphaFoldDB" id="A0A0B8ZUA0"/>
<name>A0A0B8ZUA0_9SPHN</name>
<dbReference type="Gene3D" id="1.25.40.10">
    <property type="entry name" value="Tetratricopeptide repeat domain"/>
    <property type="match status" value="1"/>
</dbReference>
<dbReference type="InterPro" id="IPR011990">
    <property type="entry name" value="TPR-like_helical_dom_sf"/>
</dbReference>
<dbReference type="PROSITE" id="PS50005">
    <property type="entry name" value="TPR"/>
    <property type="match status" value="3"/>
</dbReference>
<dbReference type="InterPro" id="IPR026634">
    <property type="entry name" value="TPST-like"/>
</dbReference>
<proteinExistence type="predicted"/>
<feature type="repeat" description="TPR" evidence="2">
    <location>
        <begin position="56"/>
        <end position="89"/>
    </location>
</feature>
<dbReference type="SUPFAM" id="SSF52540">
    <property type="entry name" value="P-loop containing nucleoside triphosphate hydrolases"/>
    <property type="match status" value="1"/>
</dbReference>
<keyword evidence="4" id="KW-1185">Reference proteome</keyword>
<keyword evidence="2" id="KW-0802">TPR repeat</keyword>
<dbReference type="Pfam" id="PF13181">
    <property type="entry name" value="TPR_8"/>
    <property type="match status" value="1"/>
</dbReference>
<dbReference type="EMBL" id="JRVC01000008">
    <property type="protein sequence ID" value="KHS46708.1"/>
    <property type="molecule type" value="Genomic_DNA"/>
</dbReference>
<dbReference type="Pfam" id="PF13469">
    <property type="entry name" value="Sulfotransfer_3"/>
    <property type="match status" value="1"/>
</dbReference>
<dbReference type="GO" id="GO:0008476">
    <property type="term" value="F:protein-tyrosine sulfotransferase activity"/>
    <property type="evidence" value="ECO:0007669"/>
    <property type="project" value="InterPro"/>
</dbReference>